<feature type="compositionally biased region" description="Pro residues" evidence="1">
    <location>
        <begin position="334"/>
        <end position="346"/>
    </location>
</feature>
<dbReference type="InParanoid" id="J3KFT1"/>
<name>J3KFT1_COCIM</name>
<reference evidence="4" key="2">
    <citation type="journal article" date="2010" name="Genome Res.">
        <title>Population genomic sequencing of Coccidioides fungi reveals recent hybridization and transposon control.</title>
        <authorList>
            <person name="Neafsey D.E."/>
            <person name="Barker B.M."/>
            <person name="Sharpton T.J."/>
            <person name="Stajich J.E."/>
            <person name="Park D.J."/>
            <person name="Whiston E."/>
            <person name="Hung C.-Y."/>
            <person name="McMahan C."/>
            <person name="White J."/>
            <person name="Sykes S."/>
            <person name="Heiman D."/>
            <person name="Young S."/>
            <person name="Zeng Q."/>
            <person name="Abouelleil A."/>
            <person name="Aftuck L."/>
            <person name="Bessette D."/>
            <person name="Brown A."/>
            <person name="FitzGerald M."/>
            <person name="Lui A."/>
            <person name="Macdonald J.P."/>
            <person name="Priest M."/>
            <person name="Orbach M.J."/>
            <person name="Galgiani J.N."/>
            <person name="Kirkland T.N."/>
            <person name="Cole G.T."/>
            <person name="Birren B.W."/>
            <person name="Henn M.R."/>
            <person name="Taylor J.W."/>
            <person name="Rounsley S.D."/>
        </authorList>
    </citation>
    <scope>GENOME REANNOTATION</scope>
    <source>
        <strain evidence="4">RS</strain>
    </source>
</reference>
<dbReference type="VEuPathDB" id="FungiDB:CIMG_05537"/>
<accession>J3KFT1</accession>
<evidence type="ECO:0000256" key="1">
    <source>
        <dbReference type="SAM" id="MobiDB-lite"/>
    </source>
</evidence>
<evidence type="ECO:0000313" key="3">
    <source>
        <dbReference type="EMBL" id="EAS34513.3"/>
    </source>
</evidence>
<keyword evidence="4" id="KW-1185">Reference proteome</keyword>
<keyword evidence="2" id="KW-0732">Signal</keyword>
<feature type="chain" id="PRO_5003772462" description="Peptidase A1 domain-containing protein" evidence="2">
    <location>
        <begin position="19"/>
        <end position="378"/>
    </location>
</feature>
<proteinExistence type="predicted"/>
<protein>
    <recommendedName>
        <fullName evidence="5">Peptidase A1 domain-containing protein</fullName>
    </recommendedName>
</protein>
<reference evidence="4" key="1">
    <citation type="journal article" date="2009" name="Genome Res.">
        <title>Comparative genomic analyses of the human fungal pathogens Coccidioides and their relatives.</title>
        <authorList>
            <person name="Sharpton T.J."/>
            <person name="Stajich J.E."/>
            <person name="Rounsley S.D."/>
            <person name="Gardner M.J."/>
            <person name="Wortman J.R."/>
            <person name="Jordar V.S."/>
            <person name="Maiti R."/>
            <person name="Kodira C.D."/>
            <person name="Neafsey D.E."/>
            <person name="Zeng Q."/>
            <person name="Hung C.-Y."/>
            <person name="McMahan C."/>
            <person name="Muszewska A."/>
            <person name="Grynberg M."/>
            <person name="Mandel M.A."/>
            <person name="Kellner E.M."/>
            <person name="Barker B.M."/>
            <person name="Galgiani J.N."/>
            <person name="Orbach M.J."/>
            <person name="Kirkland T.N."/>
            <person name="Cole G.T."/>
            <person name="Henn M.R."/>
            <person name="Birren B.W."/>
            <person name="Taylor J.W."/>
        </authorList>
    </citation>
    <scope>NUCLEOTIDE SEQUENCE [LARGE SCALE GENOMIC DNA]</scope>
    <source>
        <strain evidence="4">RS</strain>
    </source>
</reference>
<dbReference type="RefSeq" id="XP_001246096.2">
    <property type="nucleotide sequence ID" value="XM_001246095.2"/>
</dbReference>
<evidence type="ECO:0000313" key="4">
    <source>
        <dbReference type="Proteomes" id="UP000001261"/>
    </source>
</evidence>
<dbReference type="AlphaFoldDB" id="J3KFT1"/>
<dbReference type="GeneID" id="4563658"/>
<dbReference type="KEGG" id="cim:CIMG_05537"/>
<sequence length="378" mass="40625">MVLLVPFLCLVFAHLSFAQDATASTSISSAASASSSASPAIGWSIPLVGLEDDPKKPWGANVSLGRGDNAGYQVVPIVIGSNGNVNTGRGSSSDVATFPFAVSADPDGDRIFMSPENNTVLSLGVSSSLSFSQISGNRKETIPSVPFCLNLGRKGLWNGSLTLGDHFYDRNRILHQISFDGVPDTNDAHNGTFLISGRQKINNVEMAILNWGDVTRTEQESLPTSEDVILDFNSESVTFPRQDWCGRNVSLTFFGSALNVRIPDYLTKSPDRCKPVENTNPPGAPLILGKPFFQMANILVRPGGDMYLAAANTWDLPPFPETISDMGYIGYPDEPIPPASPTPTPSSGPSEGKRRMRLVRSKQPPPYTAKDPNAIPLN</sequence>
<feature type="region of interest" description="Disordered" evidence="1">
    <location>
        <begin position="330"/>
        <end position="378"/>
    </location>
</feature>
<dbReference type="EMBL" id="GG704914">
    <property type="protein sequence ID" value="EAS34513.3"/>
    <property type="molecule type" value="Genomic_DNA"/>
</dbReference>
<organism evidence="3 4">
    <name type="scientific">Coccidioides immitis (strain RS)</name>
    <name type="common">Valley fever fungus</name>
    <dbReference type="NCBI Taxonomy" id="246410"/>
    <lineage>
        <taxon>Eukaryota</taxon>
        <taxon>Fungi</taxon>
        <taxon>Dikarya</taxon>
        <taxon>Ascomycota</taxon>
        <taxon>Pezizomycotina</taxon>
        <taxon>Eurotiomycetes</taxon>
        <taxon>Eurotiomycetidae</taxon>
        <taxon>Onygenales</taxon>
        <taxon>Onygenaceae</taxon>
        <taxon>Coccidioides</taxon>
    </lineage>
</organism>
<evidence type="ECO:0008006" key="5">
    <source>
        <dbReference type="Google" id="ProtNLM"/>
    </source>
</evidence>
<dbReference type="OMA" id="PRDWCGR"/>
<feature type="signal peptide" evidence="2">
    <location>
        <begin position="1"/>
        <end position="18"/>
    </location>
</feature>
<dbReference type="Proteomes" id="UP000001261">
    <property type="component" value="Unassembled WGS sequence"/>
</dbReference>
<dbReference type="OrthoDB" id="4524137at2759"/>
<gene>
    <name evidence="3" type="ORF">CIMG_05537</name>
</gene>
<evidence type="ECO:0000256" key="2">
    <source>
        <dbReference type="SAM" id="SignalP"/>
    </source>
</evidence>